<reference evidence="2" key="1">
    <citation type="submission" date="2020-05" db="EMBL/GenBank/DDBJ databases">
        <authorList>
            <person name="Chiriac C."/>
            <person name="Salcher M."/>
            <person name="Ghai R."/>
            <person name="Kavagutti S V."/>
        </authorList>
    </citation>
    <scope>NUCLEOTIDE SEQUENCE</scope>
</reference>
<dbReference type="EMBL" id="LR797475">
    <property type="protein sequence ID" value="CAB4218131.1"/>
    <property type="molecule type" value="Genomic_DNA"/>
</dbReference>
<name>A0A6J5SU84_9CAUD</name>
<sequence>MPAVISLFSATAGGKPARPLSEKQVAAALAAIARDAASATQKANARHVGTVGERREFDLTIRHVHSYETAYNGCTRTVSISIMEDTAGNVVVYKGSFLADKGETLKMVASVKEHGHRDGVAQTIIQRPKLAA</sequence>
<dbReference type="EMBL" id="LR796770">
    <property type="protein sequence ID" value="CAB4164966.1"/>
    <property type="molecule type" value="Genomic_DNA"/>
</dbReference>
<gene>
    <name evidence="2" type="ORF">UFOVP1603_14</name>
    <name evidence="1" type="ORF">UFOVP833_11</name>
</gene>
<evidence type="ECO:0000313" key="2">
    <source>
        <dbReference type="EMBL" id="CAB4218131.1"/>
    </source>
</evidence>
<organism evidence="2">
    <name type="scientific">uncultured Caudovirales phage</name>
    <dbReference type="NCBI Taxonomy" id="2100421"/>
    <lineage>
        <taxon>Viruses</taxon>
        <taxon>Duplodnaviria</taxon>
        <taxon>Heunggongvirae</taxon>
        <taxon>Uroviricota</taxon>
        <taxon>Caudoviricetes</taxon>
        <taxon>Peduoviridae</taxon>
        <taxon>Maltschvirus</taxon>
        <taxon>Maltschvirus maltsch</taxon>
    </lineage>
</organism>
<evidence type="ECO:0000313" key="1">
    <source>
        <dbReference type="EMBL" id="CAB4164966.1"/>
    </source>
</evidence>
<accession>A0A6J5SU84</accession>
<proteinExistence type="predicted"/>
<protein>
    <submittedName>
        <fullName evidence="2">Uncharacterized protein</fullName>
    </submittedName>
</protein>